<evidence type="ECO:0000256" key="1">
    <source>
        <dbReference type="SAM" id="MobiDB-lite"/>
    </source>
</evidence>
<proteinExistence type="predicted"/>
<dbReference type="AlphaFoldDB" id="A0A645I6N5"/>
<accession>A0A645I6N5</accession>
<protein>
    <submittedName>
        <fullName evidence="2">Uncharacterized protein</fullName>
    </submittedName>
</protein>
<sequence>MAAFQKGFGQHHEAQTQRREQGLAEGAHIQHGCVGHQALHGADGLAQVAEFAVVIVLNDPCAVPLCVGDQLQTAAGAEHCAQRILV</sequence>
<comment type="caution">
    <text evidence="2">The sequence shown here is derived from an EMBL/GenBank/DDBJ whole genome shotgun (WGS) entry which is preliminary data.</text>
</comment>
<evidence type="ECO:0000313" key="2">
    <source>
        <dbReference type="EMBL" id="MPN46908.1"/>
    </source>
</evidence>
<organism evidence="2">
    <name type="scientific">bioreactor metagenome</name>
    <dbReference type="NCBI Taxonomy" id="1076179"/>
    <lineage>
        <taxon>unclassified sequences</taxon>
        <taxon>metagenomes</taxon>
        <taxon>ecological metagenomes</taxon>
    </lineage>
</organism>
<feature type="compositionally biased region" description="Basic and acidic residues" evidence="1">
    <location>
        <begin position="10"/>
        <end position="22"/>
    </location>
</feature>
<gene>
    <name evidence="2" type="ORF">SDC9_194507</name>
</gene>
<name>A0A645I6N5_9ZZZZ</name>
<feature type="region of interest" description="Disordered" evidence="1">
    <location>
        <begin position="1"/>
        <end position="24"/>
    </location>
</feature>
<reference evidence="2" key="1">
    <citation type="submission" date="2019-08" db="EMBL/GenBank/DDBJ databases">
        <authorList>
            <person name="Kucharzyk K."/>
            <person name="Murdoch R.W."/>
            <person name="Higgins S."/>
            <person name="Loffler F."/>
        </authorList>
    </citation>
    <scope>NUCLEOTIDE SEQUENCE</scope>
</reference>
<dbReference type="EMBL" id="VSSQ01107963">
    <property type="protein sequence ID" value="MPN46908.1"/>
    <property type="molecule type" value="Genomic_DNA"/>
</dbReference>